<dbReference type="Pfam" id="PF00476">
    <property type="entry name" value="DNA_pol_A"/>
    <property type="match status" value="1"/>
</dbReference>
<keyword evidence="11 16" id="KW-0239">DNA-directed DNA polymerase</keyword>
<dbReference type="InterPro" id="IPR020046">
    <property type="entry name" value="5-3_exonucl_a-hlix_arch_N"/>
</dbReference>
<evidence type="ECO:0000256" key="6">
    <source>
        <dbReference type="ARBA" id="ARBA00022705"/>
    </source>
</evidence>
<feature type="domain" description="5'-3' exonuclease" evidence="18">
    <location>
        <begin position="1"/>
        <end position="262"/>
    </location>
</feature>
<dbReference type="PROSITE" id="PS00447">
    <property type="entry name" value="DNA_POLYMERASE_A"/>
    <property type="match status" value="1"/>
</dbReference>
<dbReference type="FunFam" id="1.10.150.20:FF:000002">
    <property type="entry name" value="DNA polymerase I"/>
    <property type="match status" value="1"/>
</dbReference>
<dbReference type="InterPro" id="IPR036397">
    <property type="entry name" value="RNaseH_sf"/>
</dbReference>
<dbReference type="InterPro" id="IPR002421">
    <property type="entry name" value="5-3_exonuclease"/>
</dbReference>
<dbReference type="Gene3D" id="3.40.50.1010">
    <property type="entry name" value="5'-nuclease"/>
    <property type="match status" value="1"/>
</dbReference>
<reference evidence="20 21" key="1">
    <citation type="submission" date="2019-02" db="EMBL/GenBank/DDBJ databases">
        <title>Complete Genome Sequence and Methylome Analysis of free living Spirochaetas.</title>
        <authorList>
            <person name="Fomenkov A."/>
            <person name="Dubinina G."/>
            <person name="Leshcheva N."/>
            <person name="Mikheeva N."/>
            <person name="Grabovich M."/>
            <person name="Vincze T."/>
            <person name="Roberts R.J."/>
        </authorList>
    </citation>
    <scope>NUCLEOTIDE SEQUENCE [LARGE SCALE GENOMIC DNA]</scope>
    <source>
        <strain evidence="20 21">K2</strain>
    </source>
</reference>
<evidence type="ECO:0000256" key="4">
    <source>
        <dbReference type="ARBA" id="ARBA00022679"/>
    </source>
</evidence>
<evidence type="ECO:0000259" key="17">
    <source>
        <dbReference type="SMART" id="SM00474"/>
    </source>
</evidence>
<evidence type="ECO:0000256" key="15">
    <source>
        <dbReference type="NCBIfam" id="TIGR00593"/>
    </source>
</evidence>
<keyword evidence="13 16" id="KW-0234">DNA repair</keyword>
<evidence type="ECO:0000256" key="5">
    <source>
        <dbReference type="ARBA" id="ARBA00022695"/>
    </source>
</evidence>
<protein>
    <recommendedName>
        <fullName evidence="3 15">DNA polymerase I</fullName>
        <ecNumber evidence="2 15">2.7.7.7</ecNumber>
    </recommendedName>
</protein>
<evidence type="ECO:0000256" key="10">
    <source>
        <dbReference type="ARBA" id="ARBA00022839"/>
    </source>
</evidence>
<comment type="similarity">
    <text evidence="1 16">Belongs to the DNA polymerase type-A family.</text>
</comment>
<dbReference type="SUPFAM" id="SSF53098">
    <property type="entry name" value="Ribonuclease H-like"/>
    <property type="match status" value="1"/>
</dbReference>
<evidence type="ECO:0000313" key="20">
    <source>
        <dbReference type="EMBL" id="QEN07126.1"/>
    </source>
</evidence>
<dbReference type="GO" id="GO:0008408">
    <property type="term" value="F:3'-5' exonuclease activity"/>
    <property type="evidence" value="ECO:0007669"/>
    <property type="project" value="UniProtKB-UniRule"/>
</dbReference>
<dbReference type="InterPro" id="IPR043502">
    <property type="entry name" value="DNA/RNA_pol_sf"/>
</dbReference>
<dbReference type="InterPro" id="IPR002298">
    <property type="entry name" value="DNA_polymerase_A"/>
</dbReference>
<dbReference type="SUPFAM" id="SSF47807">
    <property type="entry name" value="5' to 3' exonuclease, C-terminal subdomain"/>
    <property type="match status" value="1"/>
</dbReference>
<dbReference type="SMART" id="SM00279">
    <property type="entry name" value="HhH2"/>
    <property type="match status" value="1"/>
</dbReference>
<dbReference type="SMART" id="SM00474">
    <property type="entry name" value="35EXOc"/>
    <property type="match status" value="1"/>
</dbReference>
<dbReference type="Pfam" id="PF02739">
    <property type="entry name" value="5_3_exonuc_N"/>
    <property type="match status" value="1"/>
</dbReference>
<dbReference type="EC" id="2.7.7.7" evidence="2 15"/>
<evidence type="ECO:0000256" key="13">
    <source>
        <dbReference type="ARBA" id="ARBA00023204"/>
    </source>
</evidence>
<accession>A0A5C1QKR9</accession>
<dbReference type="CDD" id="cd09898">
    <property type="entry name" value="H3TH_53EXO"/>
    <property type="match status" value="1"/>
</dbReference>
<evidence type="ECO:0000259" key="19">
    <source>
        <dbReference type="SMART" id="SM00482"/>
    </source>
</evidence>
<dbReference type="InterPro" id="IPR012337">
    <property type="entry name" value="RNaseH-like_sf"/>
</dbReference>
<dbReference type="FunFam" id="1.10.150.20:FF:000003">
    <property type="entry name" value="DNA polymerase I"/>
    <property type="match status" value="1"/>
</dbReference>
<evidence type="ECO:0000256" key="2">
    <source>
        <dbReference type="ARBA" id="ARBA00012417"/>
    </source>
</evidence>
<dbReference type="InterPro" id="IPR002562">
    <property type="entry name" value="3'-5'_exonuclease_dom"/>
</dbReference>
<keyword evidence="10 16" id="KW-0269">Exonuclease</keyword>
<keyword evidence="9 16" id="KW-0378">Hydrolase</keyword>
<name>A0A5C1QKR9_9SPIO</name>
<evidence type="ECO:0000256" key="16">
    <source>
        <dbReference type="RuleBase" id="RU004460"/>
    </source>
</evidence>
<evidence type="ECO:0000256" key="1">
    <source>
        <dbReference type="ARBA" id="ARBA00007705"/>
    </source>
</evidence>
<dbReference type="GO" id="GO:0003887">
    <property type="term" value="F:DNA-directed DNA polymerase activity"/>
    <property type="evidence" value="ECO:0007669"/>
    <property type="project" value="UniProtKB-UniRule"/>
</dbReference>
<dbReference type="Pfam" id="PF01367">
    <property type="entry name" value="5_3_exonuc"/>
    <property type="match status" value="1"/>
</dbReference>
<evidence type="ECO:0000256" key="14">
    <source>
        <dbReference type="ARBA" id="ARBA00049244"/>
    </source>
</evidence>
<evidence type="ECO:0000256" key="11">
    <source>
        <dbReference type="ARBA" id="ARBA00022932"/>
    </source>
</evidence>
<dbReference type="InterPro" id="IPR001098">
    <property type="entry name" value="DNA-dir_DNA_pol_A_palm_dom"/>
</dbReference>
<dbReference type="KEGG" id="ock:EXM22_03660"/>
<dbReference type="CDD" id="cd09859">
    <property type="entry name" value="PIN_53EXO"/>
    <property type="match status" value="1"/>
</dbReference>
<organism evidence="20 21">
    <name type="scientific">Oceanispirochaeta crateris</name>
    <dbReference type="NCBI Taxonomy" id="2518645"/>
    <lineage>
        <taxon>Bacteria</taxon>
        <taxon>Pseudomonadati</taxon>
        <taxon>Spirochaetota</taxon>
        <taxon>Spirochaetia</taxon>
        <taxon>Spirochaetales</taxon>
        <taxon>Spirochaetaceae</taxon>
        <taxon>Oceanispirochaeta</taxon>
    </lineage>
</organism>
<evidence type="ECO:0000256" key="3">
    <source>
        <dbReference type="ARBA" id="ARBA00020311"/>
    </source>
</evidence>
<dbReference type="Pfam" id="PF01612">
    <property type="entry name" value="DNA_pol_A_exo1"/>
    <property type="match status" value="1"/>
</dbReference>
<dbReference type="PANTHER" id="PTHR10133">
    <property type="entry name" value="DNA POLYMERASE I"/>
    <property type="match status" value="1"/>
</dbReference>
<feature type="domain" description="3'-5' exonuclease" evidence="17">
    <location>
        <begin position="305"/>
        <end position="485"/>
    </location>
</feature>
<dbReference type="InterPro" id="IPR018320">
    <property type="entry name" value="DNA_polymerase_1"/>
</dbReference>
<keyword evidence="8 16" id="KW-0227">DNA damage</keyword>
<dbReference type="PRINTS" id="PR00868">
    <property type="entry name" value="DNAPOLI"/>
</dbReference>
<evidence type="ECO:0000313" key="21">
    <source>
        <dbReference type="Proteomes" id="UP000324209"/>
    </source>
</evidence>
<dbReference type="InterPro" id="IPR029060">
    <property type="entry name" value="PIN-like_dom_sf"/>
</dbReference>
<dbReference type="NCBIfam" id="NF004397">
    <property type="entry name" value="PRK05755.1"/>
    <property type="match status" value="1"/>
</dbReference>
<keyword evidence="6 16" id="KW-0235">DNA replication</keyword>
<dbReference type="RefSeq" id="WP_149485208.1">
    <property type="nucleotide sequence ID" value="NZ_CP036150.1"/>
</dbReference>
<evidence type="ECO:0000256" key="8">
    <source>
        <dbReference type="ARBA" id="ARBA00022763"/>
    </source>
</evidence>
<evidence type="ECO:0000256" key="7">
    <source>
        <dbReference type="ARBA" id="ARBA00022722"/>
    </source>
</evidence>
<dbReference type="Gene3D" id="3.30.70.370">
    <property type="match status" value="1"/>
</dbReference>
<dbReference type="SUPFAM" id="SSF88723">
    <property type="entry name" value="PIN domain-like"/>
    <property type="match status" value="1"/>
</dbReference>
<dbReference type="InterPro" id="IPR020045">
    <property type="entry name" value="DNA_polI_H3TH"/>
</dbReference>
<comment type="catalytic activity">
    <reaction evidence="14 16">
        <text>DNA(n) + a 2'-deoxyribonucleoside 5'-triphosphate = DNA(n+1) + diphosphate</text>
        <dbReference type="Rhea" id="RHEA:22508"/>
        <dbReference type="Rhea" id="RHEA-COMP:17339"/>
        <dbReference type="Rhea" id="RHEA-COMP:17340"/>
        <dbReference type="ChEBI" id="CHEBI:33019"/>
        <dbReference type="ChEBI" id="CHEBI:61560"/>
        <dbReference type="ChEBI" id="CHEBI:173112"/>
        <dbReference type="EC" id="2.7.7.7"/>
    </reaction>
</comment>
<keyword evidence="12 16" id="KW-0238">DNA-binding</keyword>
<dbReference type="SMART" id="SM00482">
    <property type="entry name" value="POLAc"/>
    <property type="match status" value="1"/>
</dbReference>
<dbReference type="InterPro" id="IPR008918">
    <property type="entry name" value="HhH2"/>
</dbReference>
<keyword evidence="4 16" id="KW-0808">Transferase</keyword>
<gene>
    <name evidence="16 20" type="primary">polA</name>
    <name evidence="20" type="ORF">EXM22_03660</name>
</gene>
<dbReference type="GO" id="GO:0008409">
    <property type="term" value="F:5'-3' exonuclease activity"/>
    <property type="evidence" value="ECO:0007669"/>
    <property type="project" value="UniProtKB-UniRule"/>
</dbReference>
<dbReference type="CDD" id="cd06139">
    <property type="entry name" value="DNA_polA_I_Ecoli_like_exo"/>
    <property type="match status" value="1"/>
</dbReference>
<dbReference type="Gene3D" id="1.20.1060.10">
    <property type="entry name" value="Taq DNA Polymerase, Chain T, domain 4"/>
    <property type="match status" value="1"/>
</dbReference>
<keyword evidence="7" id="KW-0540">Nuclease</keyword>
<dbReference type="Gene3D" id="1.10.150.20">
    <property type="entry name" value="5' to 3' exonuclease, C-terminal subdomain"/>
    <property type="match status" value="2"/>
</dbReference>
<dbReference type="GO" id="GO:0006261">
    <property type="term" value="P:DNA-templated DNA replication"/>
    <property type="evidence" value="ECO:0007669"/>
    <property type="project" value="UniProtKB-UniRule"/>
</dbReference>
<sequence>MKETLYLLDGYSLIYRSYFGFIRSPLRNSEGKNISAVFGFIRTMISILEKRKTERFVVLMDSKTKTFRHEMYPAYKATRDKSPDDLFEQIPLIEEILSLMEVPTLRVDGYEADDLMGTLAVQSRLEGRPCFIISGDKDLLQFAGDGVGIIKFDNGNLLEVDRDGVFEDRGVWPEQIVDYLSLVGDSADNIPGVAGIGPKTAAKLLQAYKTLDGIYEHLDEIKSKSQRQKLEDHREMAYFSKELVIIKEDVPVEFHIDDLTVKNRNSEEAARLLMREGLQSLAMEICPSLSEEHESAAEAQKKGDYSSILTEEDLNHWVDKVRKSSMVSLDTETDNLNPMIANLVGICLSTGKEEACYIPLKAEGADCLDAEIVREKLKPLLEDKTIKVIGQNIKYDYKVLKRWGIKPANIWFDTMIAAWMIDAGSPVNMDFLAERYLGYKTVHFKDIVPKGGVFSDVPLDQAVEYAAEDADITWRLFEVLSAKLKEEKLDELFHSLEMPLVRILAEMELRGILVNKEELEQYGLELGDALRSLEKEIYELCGKEFNISSTKQLQEVLFTDRKLQPIKKTKSGYSTDTSVLKQLASEDPVPEKILIHRGLSKLKSTYVDTLPKMVNSESGRIHTSFIQTGTATGRIACKDPNLQNIPVKDENGRRIRRAFYPRDGHVFLSADYSQIELVVLAHLSGDPGLKEAFLSGEDVHSKTAALIFKTPLEDVNANQRRIAKTINFGVMYGMSPFRLSNELKISRAEAAGFIETYFEEYSGIKQFVDDTVAQAEIDGGVYTILGRFRPVREISSRNKMEKSAAVRVAVNTRIQGSAADIVKRAMLGIDWAIAQKKLKSRVLLQVHDEIILEVPEAEVDSCSFLLEKVMEGAWSMDVPLKVNVEQGSNWGEIH</sequence>
<dbReference type="InterPro" id="IPR036279">
    <property type="entry name" value="5-3_exonuclease_C_sf"/>
</dbReference>
<dbReference type="SUPFAM" id="SSF56672">
    <property type="entry name" value="DNA/RNA polymerases"/>
    <property type="match status" value="1"/>
</dbReference>
<evidence type="ECO:0000256" key="12">
    <source>
        <dbReference type="ARBA" id="ARBA00023125"/>
    </source>
</evidence>
<dbReference type="SMART" id="SM00475">
    <property type="entry name" value="53EXOc"/>
    <property type="match status" value="1"/>
</dbReference>
<dbReference type="GO" id="GO:0006302">
    <property type="term" value="P:double-strand break repair"/>
    <property type="evidence" value="ECO:0007669"/>
    <property type="project" value="TreeGrafter"/>
</dbReference>
<dbReference type="NCBIfam" id="TIGR00593">
    <property type="entry name" value="pola"/>
    <property type="match status" value="1"/>
</dbReference>
<dbReference type="EMBL" id="CP036150">
    <property type="protein sequence ID" value="QEN07126.1"/>
    <property type="molecule type" value="Genomic_DNA"/>
</dbReference>
<evidence type="ECO:0000256" key="9">
    <source>
        <dbReference type="ARBA" id="ARBA00022801"/>
    </source>
</evidence>
<dbReference type="OrthoDB" id="9806424at2"/>
<dbReference type="CDD" id="cd08637">
    <property type="entry name" value="DNA_pol_A_pol_I_C"/>
    <property type="match status" value="1"/>
</dbReference>
<proteinExistence type="inferred from homology"/>
<dbReference type="InterPro" id="IPR019760">
    <property type="entry name" value="DNA-dir_DNA_pol_A_CS"/>
</dbReference>
<dbReference type="Gene3D" id="3.30.420.10">
    <property type="entry name" value="Ribonuclease H-like superfamily/Ribonuclease H"/>
    <property type="match status" value="1"/>
</dbReference>
<dbReference type="FunFam" id="1.20.1060.10:FF:000001">
    <property type="entry name" value="DNA polymerase I"/>
    <property type="match status" value="1"/>
</dbReference>
<dbReference type="AlphaFoldDB" id="A0A5C1QKR9"/>
<feature type="domain" description="DNA-directed DNA polymerase family A palm" evidence="19">
    <location>
        <begin position="652"/>
        <end position="858"/>
    </location>
</feature>
<comment type="function">
    <text evidence="16">In addition to polymerase activity, this DNA polymerase exhibits 3'-5' and 5'-3' exonuclease activity.</text>
</comment>
<dbReference type="GO" id="GO:0003677">
    <property type="term" value="F:DNA binding"/>
    <property type="evidence" value="ECO:0007669"/>
    <property type="project" value="UniProtKB-UniRule"/>
</dbReference>
<keyword evidence="5 16" id="KW-0548">Nucleotidyltransferase</keyword>
<dbReference type="PANTHER" id="PTHR10133:SF27">
    <property type="entry name" value="DNA POLYMERASE NU"/>
    <property type="match status" value="1"/>
</dbReference>
<dbReference type="Proteomes" id="UP000324209">
    <property type="component" value="Chromosome"/>
</dbReference>
<evidence type="ECO:0000259" key="18">
    <source>
        <dbReference type="SMART" id="SM00475"/>
    </source>
</evidence>
<keyword evidence="21" id="KW-1185">Reference proteome</keyword>